<dbReference type="Gene3D" id="3.10.290.10">
    <property type="entry name" value="RNA-binding S4 domain"/>
    <property type="match status" value="1"/>
</dbReference>
<sequence>MLDHDTQMQQVSRGAEEILVESELLEKLKLGKPLRIKAGFDPTAPDLHLGHTVLINKLKQFQDLGHEVLFLIGDFTGMIGDPTGKSATRPPLTPKQVQENAATYKEQVFKILDSDRTKVMFNSEWMGAMTSAEMIQLSAKHTVARMLERDDFSKRYKGGQSIAIHEFLYPLIQGYDSVAMKADVELGGTDQKFNLLVGRELQKQYGISQQTVITMPLLEGLDGVQKMSKSLGNYIGIDEAPDEMFGKIMSISDDLMWRYFELLSFKSIEEVDGYKEKVDAGLNPRDIKFELAKEIIERFHSLEDAEKAQANFIARFQKGAMPDDMPEVELLADGEGLPIAHVLKGAGLLPSTSEAFRMIKQGAVKIDGIKVEDRNLLIIKGNEAVFQIGKRKFARIIVN</sequence>
<dbReference type="Gene3D" id="3.40.50.620">
    <property type="entry name" value="HUPs"/>
    <property type="match status" value="1"/>
</dbReference>
<dbReference type="InterPro" id="IPR002305">
    <property type="entry name" value="aa-tRNA-synth_Ic"/>
</dbReference>
<dbReference type="HAMAP" id="MF_02007">
    <property type="entry name" value="Tyr_tRNA_synth_type2"/>
    <property type="match status" value="1"/>
</dbReference>
<dbReference type="InterPro" id="IPR036986">
    <property type="entry name" value="S4_RNA-bd_sf"/>
</dbReference>
<keyword evidence="4 10" id="KW-0547">Nucleotide-binding</keyword>
<evidence type="ECO:0000256" key="4">
    <source>
        <dbReference type="ARBA" id="ARBA00022741"/>
    </source>
</evidence>
<comment type="similarity">
    <text evidence="10">Belongs to the class-I aminoacyl-tRNA synthetase family. TyrS type 2 subfamily.</text>
</comment>
<dbReference type="NCBIfam" id="TIGR00234">
    <property type="entry name" value="tyrS"/>
    <property type="match status" value="1"/>
</dbReference>
<evidence type="ECO:0000256" key="9">
    <source>
        <dbReference type="ARBA" id="ARBA00048248"/>
    </source>
</evidence>
<dbReference type="GO" id="GO:0003723">
    <property type="term" value="F:RNA binding"/>
    <property type="evidence" value="ECO:0007669"/>
    <property type="project" value="UniProtKB-KW"/>
</dbReference>
<dbReference type="InterPro" id="IPR002942">
    <property type="entry name" value="S4_RNA-bd"/>
</dbReference>
<dbReference type="GO" id="GO:0006437">
    <property type="term" value="P:tyrosyl-tRNA aminoacylation"/>
    <property type="evidence" value="ECO:0007669"/>
    <property type="project" value="UniProtKB-UniRule"/>
</dbReference>
<dbReference type="Gene3D" id="1.10.240.10">
    <property type="entry name" value="Tyrosyl-Transfer RNA Synthetase"/>
    <property type="match status" value="1"/>
</dbReference>
<feature type="short sequence motif" description="'HIGH' region" evidence="10">
    <location>
        <begin position="42"/>
        <end position="51"/>
    </location>
</feature>
<dbReference type="FunFam" id="3.40.50.620:FF:000061">
    <property type="entry name" value="Tyrosine--tRNA ligase"/>
    <property type="match status" value="1"/>
</dbReference>
<evidence type="ECO:0000256" key="3">
    <source>
        <dbReference type="ARBA" id="ARBA00022598"/>
    </source>
</evidence>
<dbReference type="SUPFAM" id="SSF55174">
    <property type="entry name" value="Alpha-L RNA-binding motif"/>
    <property type="match status" value="1"/>
</dbReference>
<organism evidence="13">
    <name type="scientific">uncultured Thiotrichaceae bacterium</name>
    <dbReference type="NCBI Taxonomy" id="298394"/>
    <lineage>
        <taxon>Bacteria</taxon>
        <taxon>Pseudomonadati</taxon>
        <taxon>Pseudomonadota</taxon>
        <taxon>Gammaproteobacteria</taxon>
        <taxon>Thiotrichales</taxon>
        <taxon>Thiotrichaceae</taxon>
        <taxon>environmental samples</taxon>
    </lineage>
</organism>
<evidence type="ECO:0000256" key="11">
    <source>
        <dbReference type="PROSITE-ProRule" id="PRU00182"/>
    </source>
</evidence>
<evidence type="ECO:0000256" key="5">
    <source>
        <dbReference type="ARBA" id="ARBA00022840"/>
    </source>
</evidence>
<evidence type="ECO:0000256" key="10">
    <source>
        <dbReference type="HAMAP-Rule" id="MF_02007"/>
    </source>
</evidence>
<keyword evidence="2 10" id="KW-0963">Cytoplasm</keyword>
<dbReference type="GO" id="GO:0005524">
    <property type="term" value="F:ATP binding"/>
    <property type="evidence" value="ECO:0007669"/>
    <property type="project" value="UniProtKB-UniRule"/>
</dbReference>
<keyword evidence="5 10" id="KW-0067">ATP-binding</keyword>
<evidence type="ECO:0000256" key="1">
    <source>
        <dbReference type="ARBA" id="ARBA00011738"/>
    </source>
</evidence>
<dbReference type="Pfam" id="PF00579">
    <property type="entry name" value="tRNA-synt_1b"/>
    <property type="match status" value="1"/>
</dbReference>
<dbReference type="FunFam" id="1.10.240.10:FF:000006">
    <property type="entry name" value="Tyrosine--tRNA ligase"/>
    <property type="match status" value="1"/>
</dbReference>
<dbReference type="AlphaFoldDB" id="A0A6S6U6E1"/>
<comment type="subunit">
    <text evidence="1 10">Homodimer.</text>
</comment>
<keyword evidence="7 10" id="KW-0648">Protein biosynthesis</keyword>
<feature type="domain" description="RNA-binding S4" evidence="12">
    <location>
        <begin position="337"/>
        <end position="397"/>
    </location>
</feature>
<dbReference type="InterPro" id="IPR024108">
    <property type="entry name" value="Tyr-tRNA-ligase_bac_2"/>
</dbReference>
<evidence type="ECO:0000259" key="12">
    <source>
        <dbReference type="SMART" id="SM00363"/>
    </source>
</evidence>
<dbReference type="EC" id="6.1.1.1" evidence="10"/>
<keyword evidence="6 11" id="KW-0694">RNA-binding</keyword>
<feature type="binding site" evidence="10">
    <location>
        <position position="229"/>
    </location>
    <ligand>
        <name>ATP</name>
        <dbReference type="ChEBI" id="CHEBI:30616"/>
    </ligand>
</feature>
<reference evidence="13" key="1">
    <citation type="submission" date="2020-01" db="EMBL/GenBank/DDBJ databases">
        <authorList>
            <person name="Meier V. D."/>
            <person name="Meier V D."/>
        </authorList>
    </citation>
    <scope>NUCLEOTIDE SEQUENCE</scope>
    <source>
        <strain evidence="13">HLG_WM_MAG_07</strain>
    </source>
</reference>
<keyword evidence="8 10" id="KW-0030">Aminoacyl-tRNA synthetase</keyword>
<dbReference type="SUPFAM" id="SSF52374">
    <property type="entry name" value="Nucleotidylyl transferase"/>
    <property type="match status" value="1"/>
</dbReference>
<evidence type="ECO:0000256" key="7">
    <source>
        <dbReference type="ARBA" id="ARBA00022917"/>
    </source>
</evidence>
<dbReference type="FunFam" id="3.10.290.10:FF:000022">
    <property type="entry name" value="Tyrosine--tRNA ligase"/>
    <property type="match status" value="1"/>
</dbReference>
<evidence type="ECO:0000256" key="8">
    <source>
        <dbReference type="ARBA" id="ARBA00023146"/>
    </source>
</evidence>
<dbReference type="PANTHER" id="PTHR11766">
    <property type="entry name" value="TYROSYL-TRNA SYNTHETASE"/>
    <property type="match status" value="1"/>
</dbReference>
<dbReference type="PROSITE" id="PS50889">
    <property type="entry name" value="S4"/>
    <property type="match status" value="1"/>
</dbReference>
<proteinExistence type="inferred from homology"/>
<dbReference type="PRINTS" id="PR01040">
    <property type="entry name" value="TRNASYNTHTYR"/>
</dbReference>
<evidence type="ECO:0000256" key="2">
    <source>
        <dbReference type="ARBA" id="ARBA00022490"/>
    </source>
</evidence>
<dbReference type="EMBL" id="CACVAY010000118">
    <property type="protein sequence ID" value="CAA6824333.1"/>
    <property type="molecule type" value="Genomic_DNA"/>
</dbReference>
<keyword evidence="3 10" id="KW-0436">Ligase</keyword>
<dbReference type="InterPro" id="IPR024088">
    <property type="entry name" value="Tyr-tRNA-ligase_bac-type"/>
</dbReference>
<dbReference type="PROSITE" id="PS00178">
    <property type="entry name" value="AA_TRNA_LIGASE_I"/>
    <property type="match status" value="1"/>
</dbReference>
<dbReference type="CDD" id="cd00165">
    <property type="entry name" value="S4"/>
    <property type="match status" value="1"/>
</dbReference>
<comment type="function">
    <text evidence="10">Catalyzes the attachment of tyrosine to tRNA(Tyr) in a two-step reaction: tyrosine is first activated by ATP to form Tyr-AMP and then transferred to the acceptor end of tRNA(Tyr).</text>
</comment>
<comment type="subcellular location">
    <subcellularLocation>
        <location evidence="10">Cytoplasm</location>
    </subcellularLocation>
</comment>
<name>A0A6S6U6E1_9GAMM</name>
<accession>A0A6S6U6E1</accession>
<dbReference type="InterPro" id="IPR014729">
    <property type="entry name" value="Rossmann-like_a/b/a_fold"/>
</dbReference>
<dbReference type="InterPro" id="IPR001412">
    <property type="entry name" value="aa-tRNA-synth_I_CS"/>
</dbReference>
<protein>
    <recommendedName>
        <fullName evidence="10">Tyrosine--tRNA ligase</fullName>
        <ecNumber evidence="10">6.1.1.1</ecNumber>
    </recommendedName>
    <alternativeName>
        <fullName evidence="10">Tyrosyl-tRNA synthetase</fullName>
        <shortName evidence="10">TyrRS</shortName>
    </alternativeName>
</protein>
<dbReference type="PANTHER" id="PTHR11766:SF1">
    <property type="entry name" value="TYROSINE--TRNA LIGASE"/>
    <property type="match status" value="1"/>
</dbReference>
<evidence type="ECO:0000313" key="13">
    <source>
        <dbReference type="EMBL" id="CAA6824333.1"/>
    </source>
</evidence>
<evidence type="ECO:0000256" key="6">
    <source>
        <dbReference type="ARBA" id="ARBA00022884"/>
    </source>
</evidence>
<dbReference type="GO" id="GO:0005829">
    <property type="term" value="C:cytosol"/>
    <property type="evidence" value="ECO:0007669"/>
    <property type="project" value="TreeGrafter"/>
</dbReference>
<dbReference type="GO" id="GO:0004831">
    <property type="term" value="F:tyrosine-tRNA ligase activity"/>
    <property type="evidence" value="ECO:0007669"/>
    <property type="project" value="UniProtKB-UniRule"/>
</dbReference>
<comment type="catalytic activity">
    <reaction evidence="9 10">
        <text>tRNA(Tyr) + L-tyrosine + ATP = L-tyrosyl-tRNA(Tyr) + AMP + diphosphate + H(+)</text>
        <dbReference type="Rhea" id="RHEA:10220"/>
        <dbReference type="Rhea" id="RHEA-COMP:9706"/>
        <dbReference type="Rhea" id="RHEA-COMP:9707"/>
        <dbReference type="ChEBI" id="CHEBI:15378"/>
        <dbReference type="ChEBI" id="CHEBI:30616"/>
        <dbReference type="ChEBI" id="CHEBI:33019"/>
        <dbReference type="ChEBI" id="CHEBI:58315"/>
        <dbReference type="ChEBI" id="CHEBI:78442"/>
        <dbReference type="ChEBI" id="CHEBI:78536"/>
        <dbReference type="ChEBI" id="CHEBI:456215"/>
        <dbReference type="EC" id="6.1.1.1"/>
    </reaction>
</comment>
<gene>
    <name evidence="10" type="primary">tyrS</name>
    <name evidence="13" type="ORF">HELGO_WM21795</name>
</gene>
<feature type="short sequence motif" description="'KMSKS' region" evidence="10">
    <location>
        <begin position="226"/>
        <end position="230"/>
    </location>
</feature>
<dbReference type="Pfam" id="PF01479">
    <property type="entry name" value="S4"/>
    <property type="match status" value="1"/>
</dbReference>
<dbReference type="SMART" id="SM00363">
    <property type="entry name" value="S4"/>
    <property type="match status" value="1"/>
</dbReference>
<dbReference type="CDD" id="cd00805">
    <property type="entry name" value="TyrRS_core"/>
    <property type="match status" value="1"/>
</dbReference>
<dbReference type="InterPro" id="IPR002307">
    <property type="entry name" value="Tyr-tRNA-ligase"/>
</dbReference>